<dbReference type="EMBL" id="BSEO01000015">
    <property type="protein sequence ID" value="GLJ81253.1"/>
    <property type="molecule type" value="Genomic_DNA"/>
</dbReference>
<keyword evidence="3" id="KW-1185">Reference proteome</keyword>
<dbReference type="Proteomes" id="UP001142317">
    <property type="component" value="Unassembled WGS sequence"/>
</dbReference>
<reference evidence="2" key="1">
    <citation type="journal article" date="2014" name="Int. J. Syst. Evol. Microbiol.">
        <title>Complete genome sequence of Corynebacterium casei LMG S-19264T (=DSM 44701T), isolated from a smear-ripened cheese.</title>
        <authorList>
            <consortium name="US DOE Joint Genome Institute (JGI-PGF)"/>
            <person name="Walter F."/>
            <person name="Albersmeier A."/>
            <person name="Kalinowski J."/>
            <person name="Ruckert C."/>
        </authorList>
    </citation>
    <scope>NUCLEOTIDE SEQUENCE</scope>
    <source>
        <strain evidence="2">VKM Ac-1447</strain>
    </source>
</reference>
<evidence type="ECO:0000256" key="1">
    <source>
        <dbReference type="SAM" id="Phobius"/>
    </source>
</evidence>
<keyword evidence="1" id="KW-0472">Membrane</keyword>
<comment type="caution">
    <text evidence="2">The sequence shown here is derived from an EMBL/GenBank/DDBJ whole genome shotgun (WGS) entry which is preliminary data.</text>
</comment>
<gene>
    <name evidence="2" type="ORF">GCM10017586_29360</name>
</gene>
<evidence type="ECO:0000313" key="2">
    <source>
        <dbReference type="EMBL" id="GLJ81253.1"/>
    </source>
</evidence>
<evidence type="ECO:0000313" key="3">
    <source>
        <dbReference type="Proteomes" id="UP001142317"/>
    </source>
</evidence>
<feature type="transmembrane region" description="Helical" evidence="1">
    <location>
        <begin position="190"/>
        <end position="207"/>
    </location>
</feature>
<feature type="transmembrane region" description="Helical" evidence="1">
    <location>
        <begin position="80"/>
        <end position="102"/>
    </location>
</feature>
<dbReference type="RefSeq" id="WP_210006430.1">
    <property type="nucleotide sequence ID" value="NZ_BSEO01000015.1"/>
</dbReference>
<reference evidence="2" key="2">
    <citation type="submission" date="2023-01" db="EMBL/GenBank/DDBJ databases">
        <authorList>
            <person name="Sun Q."/>
            <person name="Evtushenko L."/>
        </authorList>
    </citation>
    <scope>NUCLEOTIDE SEQUENCE</scope>
    <source>
        <strain evidence="2">VKM Ac-1447</strain>
    </source>
</reference>
<keyword evidence="1" id="KW-0812">Transmembrane</keyword>
<name>A0A9W6M453_9MICO</name>
<feature type="transmembrane region" description="Helical" evidence="1">
    <location>
        <begin position="12"/>
        <end position="32"/>
    </location>
</feature>
<protein>
    <submittedName>
        <fullName evidence="2">Uncharacterized protein</fullName>
    </submittedName>
</protein>
<sequence>MSNVRAVGRATQVLAVAIGAIVVAGGILFTILRATESLMFTVNIVPPEDREPRIGGDADLETFYRTVTVIDEDASGWVRFLAWLPNAGMGLLILAGCVFVFVQTRRMLRGTMFGRFTTVGLAVLGLLAIAVAVLAPVIDSHATVVALGDLGVNMLDSRSALYDSPDLAGADYVVPDPVGSPRQLLARTNWLLAGVGGILLLLAVAAGRGERLQRDSEGLV</sequence>
<organism evidence="2 3">
    <name type="scientific">Microbacterium imperiale</name>
    <dbReference type="NCBI Taxonomy" id="33884"/>
    <lineage>
        <taxon>Bacteria</taxon>
        <taxon>Bacillati</taxon>
        <taxon>Actinomycetota</taxon>
        <taxon>Actinomycetes</taxon>
        <taxon>Micrococcales</taxon>
        <taxon>Microbacteriaceae</taxon>
        <taxon>Microbacterium</taxon>
    </lineage>
</organism>
<dbReference type="AlphaFoldDB" id="A0A9W6M453"/>
<proteinExistence type="predicted"/>
<keyword evidence="1" id="KW-1133">Transmembrane helix</keyword>
<accession>A0A9W6M453</accession>
<feature type="transmembrane region" description="Helical" evidence="1">
    <location>
        <begin position="114"/>
        <end position="138"/>
    </location>
</feature>